<organism evidence="1 2">
    <name type="scientific">Ixodes persulcatus</name>
    <name type="common">Taiga tick</name>
    <dbReference type="NCBI Taxonomy" id="34615"/>
    <lineage>
        <taxon>Eukaryota</taxon>
        <taxon>Metazoa</taxon>
        <taxon>Ecdysozoa</taxon>
        <taxon>Arthropoda</taxon>
        <taxon>Chelicerata</taxon>
        <taxon>Arachnida</taxon>
        <taxon>Acari</taxon>
        <taxon>Parasitiformes</taxon>
        <taxon>Ixodida</taxon>
        <taxon>Ixodoidea</taxon>
        <taxon>Ixodidae</taxon>
        <taxon>Ixodinae</taxon>
        <taxon>Ixodes</taxon>
    </lineage>
</organism>
<protein>
    <submittedName>
        <fullName evidence="1">Uncharacterized protein</fullName>
    </submittedName>
</protein>
<proteinExistence type="predicted"/>
<evidence type="ECO:0000313" key="1">
    <source>
        <dbReference type="EMBL" id="KAG0430400.1"/>
    </source>
</evidence>
<name>A0AC60Q8Y1_IXOPE</name>
<dbReference type="EMBL" id="JABSTQ010009329">
    <property type="protein sequence ID" value="KAG0430400.1"/>
    <property type="molecule type" value="Genomic_DNA"/>
</dbReference>
<comment type="caution">
    <text evidence="1">The sequence shown here is derived from an EMBL/GenBank/DDBJ whole genome shotgun (WGS) entry which is preliminary data.</text>
</comment>
<evidence type="ECO:0000313" key="2">
    <source>
        <dbReference type="Proteomes" id="UP000805193"/>
    </source>
</evidence>
<keyword evidence="2" id="KW-1185">Reference proteome</keyword>
<accession>A0AC60Q8Y1</accession>
<sequence length="492" mass="54271">MANADTATQTINTTQRRGSKLAQESQTTRIHEPAAQVSEETQTETAVRISASTTPSTQITLEAQLERRIAQLEQRVMEHVQKTIDRAIETCVRTLMERLMLSSTSPFGYPVHDLPELPEQTPPWEHIVLTDGTPLPQRIQSTGRRLPLKRRHLKYISSLDHCTHVIYVDASLPADHKCAIYATAWCNCNTEAQARHLHTTTTPPLSTKAELQAITDYARDALLTAKEDAPVRHIIYTDSQAAHQICSDTKYTGPTLYELKVAVSSLRASGHQFIIRWVPAHCGIPGNEKAHRLARAHLLSALAKGPSSSSSLGNPSQEIANPWHDLRSTKVQRAAYLSMAANPLSIPKIPSQHFSRREAVMIQQIQTGTLLTPHLLQRFRGNDGAGSSTASGICKNCNSKADLVHLMWSCPLHNLPRQRALDLITNAPEPASLNAWACPDTTISPKHALELWEALLTFIRDPTAPSVGDRLLPATAKRIRPPPPSSTKALKP</sequence>
<gene>
    <name evidence="1" type="ORF">HPB47_022730</name>
</gene>
<dbReference type="Proteomes" id="UP000805193">
    <property type="component" value="Unassembled WGS sequence"/>
</dbReference>
<reference evidence="1 2" key="1">
    <citation type="journal article" date="2020" name="Cell">
        <title>Large-Scale Comparative Analyses of Tick Genomes Elucidate Their Genetic Diversity and Vector Capacities.</title>
        <authorList>
            <consortium name="Tick Genome and Microbiome Consortium (TIGMIC)"/>
            <person name="Jia N."/>
            <person name="Wang J."/>
            <person name="Shi W."/>
            <person name="Du L."/>
            <person name="Sun Y."/>
            <person name="Zhan W."/>
            <person name="Jiang J.F."/>
            <person name="Wang Q."/>
            <person name="Zhang B."/>
            <person name="Ji P."/>
            <person name="Bell-Sakyi L."/>
            <person name="Cui X.M."/>
            <person name="Yuan T.T."/>
            <person name="Jiang B.G."/>
            <person name="Yang W.F."/>
            <person name="Lam T.T."/>
            <person name="Chang Q.C."/>
            <person name="Ding S.J."/>
            <person name="Wang X.J."/>
            <person name="Zhu J.G."/>
            <person name="Ruan X.D."/>
            <person name="Zhao L."/>
            <person name="Wei J.T."/>
            <person name="Ye R.Z."/>
            <person name="Que T.C."/>
            <person name="Du C.H."/>
            <person name="Zhou Y.H."/>
            <person name="Cheng J.X."/>
            <person name="Dai P.F."/>
            <person name="Guo W.B."/>
            <person name="Han X.H."/>
            <person name="Huang E.J."/>
            <person name="Li L.F."/>
            <person name="Wei W."/>
            <person name="Gao Y.C."/>
            <person name="Liu J.Z."/>
            <person name="Shao H.Z."/>
            <person name="Wang X."/>
            <person name="Wang C.C."/>
            <person name="Yang T.C."/>
            <person name="Huo Q.B."/>
            <person name="Li W."/>
            <person name="Chen H.Y."/>
            <person name="Chen S.E."/>
            <person name="Zhou L.G."/>
            <person name="Ni X.B."/>
            <person name="Tian J.H."/>
            <person name="Sheng Y."/>
            <person name="Liu T."/>
            <person name="Pan Y.S."/>
            <person name="Xia L.Y."/>
            <person name="Li J."/>
            <person name="Zhao F."/>
            <person name="Cao W.C."/>
        </authorList>
    </citation>
    <scope>NUCLEOTIDE SEQUENCE [LARGE SCALE GENOMIC DNA]</scope>
    <source>
        <strain evidence="1">Iper-2018</strain>
    </source>
</reference>